<proteinExistence type="inferred from homology"/>
<keyword evidence="4" id="KW-1003">Cell membrane</keyword>
<dbReference type="EMBL" id="BAABIE010000013">
    <property type="protein sequence ID" value="GAA4754131.1"/>
    <property type="molecule type" value="Genomic_DNA"/>
</dbReference>
<evidence type="ECO:0000256" key="5">
    <source>
        <dbReference type="ARBA" id="ARBA00022692"/>
    </source>
</evidence>
<feature type="transmembrane region" description="Helical" evidence="8">
    <location>
        <begin position="130"/>
        <end position="148"/>
    </location>
</feature>
<keyword evidence="6 8" id="KW-1133">Transmembrane helix</keyword>
<feature type="transmembrane region" description="Helical" evidence="8">
    <location>
        <begin position="291"/>
        <end position="311"/>
    </location>
</feature>
<comment type="similarity">
    <text evidence="2">Belongs to the binding-protein-dependent transport system permease family. FecCD subfamily.</text>
</comment>
<accession>A0ABP8ZED6</accession>
<dbReference type="Gene3D" id="1.10.3470.10">
    <property type="entry name" value="ABC transporter involved in vitamin B12 uptake, BtuC"/>
    <property type="match status" value="1"/>
</dbReference>
<gene>
    <name evidence="9" type="ORF">GCM10023217_27110</name>
</gene>
<evidence type="ECO:0000256" key="1">
    <source>
        <dbReference type="ARBA" id="ARBA00004651"/>
    </source>
</evidence>
<comment type="subcellular location">
    <subcellularLocation>
        <location evidence="1">Cell membrane</location>
        <topology evidence="1">Multi-pass membrane protein</topology>
    </subcellularLocation>
</comment>
<evidence type="ECO:0008006" key="11">
    <source>
        <dbReference type="Google" id="ProtNLM"/>
    </source>
</evidence>
<evidence type="ECO:0000256" key="3">
    <source>
        <dbReference type="ARBA" id="ARBA00022448"/>
    </source>
</evidence>
<dbReference type="InterPro" id="IPR000522">
    <property type="entry name" value="ABC_transptr_permease_BtuC"/>
</dbReference>
<feature type="transmembrane region" description="Helical" evidence="8">
    <location>
        <begin position="25"/>
        <end position="44"/>
    </location>
</feature>
<keyword evidence="5 8" id="KW-0812">Transmembrane</keyword>
<dbReference type="PANTHER" id="PTHR30472:SF19">
    <property type="entry name" value="PETROBACTIN IMPORT SYSTEM PERMEASE PROTEIN YCLO"/>
    <property type="match status" value="1"/>
</dbReference>
<evidence type="ECO:0000256" key="8">
    <source>
        <dbReference type="SAM" id="Phobius"/>
    </source>
</evidence>
<keyword evidence="7 8" id="KW-0472">Membrane</keyword>
<comment type="caution">
    <text evidence="9">The sequence shown here is derived from an EMBL/GenBank/DDBJ whole genome shotgun (WGS) entry which is preliminary data.</text>
</comment>
<feature type="transmembrane region" description="Helical" evidence="8">
    <location>
        <begin position="154"/>
        <end position="171"/>
    </location>
</feature>
<feature type="transmembrane region" description="Helical" evidence="8">
    <location>
        <begin position="201"/>
        <end position="221"/>
    </location>
</feature>
<protein>
    <recommendedName>
        <fullName evidence="11">Enterobactin ABC transporter permease</fullName>
    </recommendedName>
</protein>
<dbReference type="PANTHER" id="PTHR30472">
    <property type="entry name" value="FERRIC ENTEROBACTIN TRANSPORT SYSTEM PERMEASE PROTEIN"/>
    <property type="match status" value="1"/>
</dbReference>
<dbReference type="RefSeq" id="WP_345313904.1">
    <property type="nucleotide sequence ID" value="NZ_BAABIE010000013.1"/>
</dbReference>
<feature type="transmembrane region" description="Helical" evidence="8">
    <location>
        <begin position="317"/>
        <end position="340"/>
    </location>
</feature>
<sequence>MSPSDLATAAPSITGGRSTRVSPTARLVIAGLLAAAALAAFLLLRNGIDGLEVESVFGLSFTRRVNTAIAIVIAAVCQGMATVLFQTVTHNRILTPAIIGFDSLYVLIQTVAVSVVGASFIANSDTVPQFLMQTAAMAVFALALYGWLFAGRRFGSLFLLLLTGVVLGLAFRSIAEFLQRLLSPTDFDALFLNMYGRISDVNASLLPVAGGLVAVVAVVVWRRRRIYDVLLLGREPAIGLGLDHRRELTLTLVMIAVLMAVSTALVGPLTFFGFIIATLAYQVAGDWRHRALLPMSILIGIFTLAAGQLLINTDVFGTNVMLTVVIEFCGGVVFLGVLLLRKGSL</sequence>
<keyword evidence="3" id="KW-0813">Transport</keyword>
<evidence type="ECO:0000313" key="10">
    <source>
        <dbReference type="Proteomes" id="UP001500822"/>
    </source>
</evidence>
<dbReference type="SUPFAM" id="SSF81345">
    <property type="entry name" value="ABC transporter involved in vitamin B12 uptake, BtuC"/>
    <property type="match status" value="1"/>
</dbReference>
<evidence type="ECO:0000256" key="7">
    <source>
        <dbReference type="ARBA" id="ARBA00023136"/>
    </source>
</evidence>
<feature type="transmembrane region" description="Helical" evidence="8">
    <location>
        <begin position="104"/>
        <end position="123"/>
    </location>
</feature>
<organism evidence="9 10">
    <name type="scientific">Gordonia alkaliphila</name>
    <dbReference type="NCBI Taxonomy" id="1053547"/>
    <lineage>
        <taxon>Bacteria</taxon>
        <taxon>Bacillati</taxon>
        <taxon>Actinomycetota</taxon>
        <taxon>Actinomycetes</taxon>
        <taxon>Mycobacteriales</taxon>
        <taxon>Gordoniaceae</taxon>
        <taxon>Gordonia</taxon>
    </lineage>
</organism>
<dbReference type="Proteomes" id="UP001500822">
    <property type="component" value="Unassembled WGS sequence"/>
</dbReference>
<name>A0ABP8ZED6_9ACTN</name>
<dbReference type="Pfam" id="PF01032">
    <property type="entry name" value="FecCD"/>
    <property type="match status" value="1"/>
</dbReference>
<keyword evidence="10" id="KW-1185">Reference proteome</keyword>
<evidence type="ECO:0000256" key="6">
    <source>
        <dbReference type="ARBA" id="ARBA00022989"/>
    </source>
</evidence>
<evidence type="ECO:0000256" key="4">
    <source>
        <dbReference type="ARBA" id="ARBA00022475"/>
    </source>
</evidence>
<evidence type="ECO:0000313" key="9">
    <source>
        <dbReference type="EMBL" id="GAA4754131.1"/>
    </source>
</evidence>
<feature type="transmembrane region" description="Helical" evidence="8">
    <location>
        <begin position="252"/>
        <end position="279"/>
    </location>
</feature>
<dbReference type="InterPro" id="IPR037294">
    <property type="entry name" value="ABC_BtuC-like"/>
</dbReference>
<evidence type="ECO:0000256" key="2">
    <source>
        <dbReference type="ARBA" id="ARBA00007935"/>
    </source>
</evidence>
<feature type="transmembrane region" description="Helical" evidence="8">
    <location>
        <begin position="65"/>
        <end position="84"/>
    </location>
</feature>
<reference evidence="10" key="1">
    <citation type="journal article" date="2019" name="Int. J. Syst. Evol. Microbiol.">
        <title>The Global Catalogue of Microorganisms (GCM) 10K type strain sequencing project: providing services to taxonomists for standard genome sequencing and annotation.</title>
        <authorList>
            <consortium name="The Broad Institute Genomics Platform"/>
            <consortium name="The Broad Institute Genome Sequencing Center for Infectious Disease"/>
            <person name="Wu L."/>
            <person name="Ma J."/>
        </authorList>
    </citation>
    <scope>NUCLEOTIDE SEQUENCE [LARGE SCALE GENOMIC DNA]</scope>
    <source>
        <strain evidence="10">JCM 18077</strain>
    </source>
</reference>